<dbReference type="InterPro" id="IPR000725">
    <property type="entry name" value="Olfact_rcpt"/>
</dbReference>
<dbReference type="KEGG" id="mcal:110289892"/>
<dbReference type="RefSeq" id="XP_021011951.1">
    <property type="nucleotide sequence ID" value="XM_021156292.1"/>
</dbReference>
<dbReference type="Pfam" id="PF13853">
    <property type="entry name" value="7tm_4"/>
    <property type="match status" value="1"/>
</dbReference>
<evidence type="ECO:0000313" key="13">
    <source>
        <dbReference type="Proteomes" id="UP000515126"/>
    </source>
</evidence>
<dbReference type="InterPro" id="IPR017452">
    <property type="entry name" value="GPCR_Rhodpsn_7TM"/>
</dbReference>
<keyword evidence="11" id="KW-0552">Olfaction</keyword>
<evidence type="ECO:0000313" key="14">
    <source>
        <dbReference type="RefSeq" id="XP_021011951.1"/>
    </source>
</evidence>
<keyword evidence="5 10" id="KW-0297">G-protein coupled receptor</keyword>
<dbReference type="InterPro" id="IPR000276">
    <property type="entry name" value="GPCR_Rhodpsn"/>
</dbReference>
<evidence type="ECO:0000256" key="1">
    <source>
        <dbReference type="ARBA" id="ARBA00004141"/>
    </source>
</evidence>
<dbReference type="PROSITE" id="PS00237">
    <property type="entry name" value="G_PROTEIN_RECEP_F1_1"/>
    <property type="match status" value="1"/>
</dbReference>
<dbReference type="SUPFAM" id="SSF81321">
    <property type="entry name" value="Family A G protein-coupled receptor-like"/>
    <property type="match status" value="1"/>
</dbReference>
<evidence type="ECO:0000256" key="5">
    <source>
        <dbReference type="ARBA" id="ARBA00023040"/>
    </source>
</evidence>
<keyword evidence="6 11" id="KW-0472">Membrane</keyword>
<dbReference type="PRINTS" id="PR00245">
    <property type="entry name" value="OLFACTORYR"/>
</dbReference>
<dbReference type="Proteomes" id="UP000515126">
    <property type="component" value="Chromosome 2"/>
</dbReference>
<feature type="transmembrane region" description="Helical" evidence="11">
    <location>
        <begin position="237"/>
        <end position="258"/>
    </location>
</feature>
<evidence type="ECO:0000256" key="8">
    <source>
        <dbReference type="ARBA" id="ARBA00023170"/>
    </source>
</evidence>
<feature type="transmembrane region" description="Helical" evidence="11">
    <location>
        <begin position="25"/>
        <end position="51"/>
    </location>
</feature>
<dbReference type="AlphaFoldDB" id="A0A6P5PCI2"/>
<protein>
    <recommendedName>
        <fullName evidence="11">Olfactory receptor</fullName>
    </recommendedName>
</protein>
<evidence type="ECO:0000256" key="6">
    <source>
        <dbReference type="ARBA" id="ARBA00023136"/>
    </source>
</evidence>
<dbReference type="GeneID" id="110289892"/>
<evidence type="ECO:0000256" key="11">
    <source>
        <dbReference type="RuleBase" id="RU363047"/>
    </source>
</evidence>
<evidence type="ECO:0000256" key="4">
    <source>
        <dbReference type="ARBA" id="ARBA00022989"/>
    </source>
</evidence>
<reference evidence="14" key="1">
    <citation type="submission" date="2025-08" db="UniProtKB">
        <authorList>
            <consortium name="RefSeq"/>
        </authorList>
    </citation>
    <scope>IDENTIFICATION</scope>
</reference>
<dbReference type="PROSITE" id="PS50262">
    <property type="entry name" value="G_PROTEIN_RECEP_F1_2"/>
    <property type="match status" value="1"/>
</dbReference>
<feature type="domain" description="G-protein coupled receptors family 1 profile" evidence="12">
    <location>
        <begin position="41"/>
        <end position="287"/>
    </location>
</feature>
<keyword evidence="7" id="KW-1015">Disulfide bond</keyword>
<dbReference type="GO" id="GO:0004984">
    <property type="term" value="F:olfactory receptor activity"/>
    <property type="evidence" value="ECO:0007669"/>
    <property type="project" value="InterPro"/>
</dbReference>
<evidence type="ECO:0000256" key="7">
    <source>
        <dbReference type="ARBA" id="ARBA00023157"/>
    </source>
</evidence>
<keyword evidence="11" id="KW-0716">Sensory transduction</keyword>
<feature type="transmembrane region" description="Helical" evidence="11">
    <location>
        <begin position="205"/>
        <end position="225"/>
    </location>
</feature>
<dbReference type="GO" id="GO:0004930">
    <property type="term" value="F:G protein-coupled receptor activity"/>
    <property type="evidence" value="ECO:0007669"/>
    <property type="project" value="UniProtKB-KW"/>
</dbReference>
<dbReference type="InterPro" id="IPR050427">
    <property type="entry name" value="Olfactory_Receptors"/>
</dbReference>
<proteinExistence type="inferred from homology"/>
<organism evidence="13 14">
    <name type="scientific">Mus caroli</name>
    <name type="common">Ryukyu mouse</name>
    <name type="synonym">Ricefield mouse</name>
    <dbReference type="NCBI Taxonomy" id="10089"/>
    <lineage>
        <taxon>Eukaryota</taxon>
        <taxon>Metazoa</taxon>
        <taxon>Chordata</taxon>
        <taxon>Craniata</taxon>
        <taxon>Vertebrata</taxon>
        <taxon>Euteleostomi</taxon>
        <taxon>Mammalia</taxon>
        <taxon>Eutheria</taxon>
        <taxon>Euarchontoglires</taxon>
        <taxon>Glires</taxon>
        <taxon>Rodentia</taxon>
        <taxon>Myomorpha</taxon>
        <taxon>Muroidea</taxon>
        <taxon>Muridae</taxon>
        <taxon>Murinae</taxon>
        <taxon>Mus</taxon>
        <taxon>Mus</taxon>
    </lineage>
</organism>
<keyword evidence="9 10" id="KW-0807">Transducer</keyword>
<keyword evidence="13" id="KW-1185">Reference proteome</keyword>
<keyword evidence="8 10" id="KW-0675">Receptor</keyword>
<evidence type="ECO:0000256" key="10">
    <source>
        <dbReference type="RuleBase" id="RU000688"/>
    </source>
</evidence>
<dbReference type="PRINTS" id="PR00237">
    <property type="entry name" value="GPCRRHODOPSN"/>
</dbReference>
<keyword evidence="4 11" id="KW-1133">Transmembrane helix</keyword>
<accession>A0A6P5PCI2</accession>
<keyword evidence="3 10" id="KW-0812">Transmembrane</keyword>
<evidence type="ECO:0000256" key="2">
    <source>
        <dbReference type="ARBA" id="ARBA00010663"/>
    </source>
</evidence>
<evidence type="ECO:0000256" key="9">
    <source>
        <dbReference type="ARBA" id="ARBA00023224"/>
    </source>
</evidence>
<dbReference type="PANTHER" id="PTHR48002">
    <property type="entry name" value="OLFACTORY RECEPTOR"/>
    <property type="match status" value="1"/>
</dbReference>
<feature type="transmembrane region" description="Helical" evidence="11">
    <location>
        <begin position="270"/>
        <end position="289"/>
    </location>
</feature>
<feature type="transmembrane region" description="Helical" evidence="11">
    <location>
        <begin position="98"/>
        <end position="120"/>
    </location>
</feature>
<feature type="transmembrane region" description="Helical" evidence="11">
    <location>
        <begin position="141"/>
        <end position="162"/>
    </location>
</feature>
<sequence>MNEANYSEVSEFIFLGLSTYRPTQYFLFAFAIISYAATFLGNFSVVFIVIFDPHLHSSMYFLLANLSFIDFWFSTSTVPKLISDLYSGHSIISIQSCIFQMFVLHLLGGCEMVLLVAMAWDRYVAICKPLYYLTIMNPQMCLLLLIGAWIIGLIHSVAQLAFVVHLPFCASNEIDSFYCDLPRFIKMACINTYRMEFLVTADSGFISLSTFFLLIISYIFILFTVRKQSLGSLSKAFSTLSAHICVVVLFFGPCIFVYIWPFPTVPVDKFLAILDYMIIPILNPAIYTLRNKDMKVAMRRLSVQLLNRKSIC</sequence>
<name>A0A6P5PCI2_MUSCR</name>
<gene>
    <name evidence="14" type="primary">LOC110289892</name>
</gene>
<dbReference type="CDD" id="cd15226">
    <property type="entry name" value="7tmA_OR4-like"/>
    <property type="match status" value="1"/>
</dbReference>
<keyword evidence="11" id="KW-1003">Cell membrane</keyword>
<dbReference type="FunFam" id="1.20.1070.10:FF:000012">
    <property type="entry name" value="Olfactory receptor"/>
    <property type="match status" value="1"/>
</dbReference>
<comment type="subcellular location">
    <subcellularLocation>
        <location evidence="11">Cell membrane</location>
        <topology evidence="11">Multi-pass membrane protein</topology>
    </subcellularLocation>
    <subcellularLocation>
        <location evidence="1">Membrane</location>
        <topology evidence="1">Multi-pass membrane protein</topology>
    </subcellularLocation>
</comment>
<dbReference type="GO" id="GO:0005886">
    <property type="term" value="C:plasma membrane"/>
    <property type="evidence" value="ECO:0007669"/>
    <property type="project" value="UniProtKB-SubCell"/>
</dbReference>
<feature type="transmembrane region" description="Helical" evidence="11">
    <location>
        <begin position="58"/>
        <end position="78"/>
    </location>
</feature>
<comment type="similarity">
    <text evidence="2 10">Belongs to the G-protein coupled receptor 1 family.</text>
</comment>
<evidence type="ECO:0000256" key="3">
    <source>
        <dbReference type="ARBA" id="ARBA00022692"/>
    </source>
</evidence>
<evidence type="ECO:0000259" key="12">
    <source>
        <dbReference type="PROSITE" id="PS50262"/>
    </source>
</evidence>
<dbReference type="Gene3D" id="1.20.1070.10">
    <property type="entry name" value="Rhodopsin 7-helix transmembrane proteins"/>
    <property type="match status" value="1"/>
</dbReference>